<feature type="domain" description="DUF3298" evidence="1">
    <location>
        <begin position="136"/>
        <end position="209"/>
    </location>
</feature>
<dbReference type="InterPro" id="IPR037126">
    <property type="entry name" value="PdaC/RsiV-like_sf"/>
</dbReference>
<dbReference type="InterPro" id="IPR025303">
    <property type="entry name" value="PdaC"/>
</dbReference>
<evidence type="ECO:0000259" key="1">
    <source>
        <dbReference type="Pfam" id="PF11738"/>
    </source>
</evidence>
<name>E3HDJ5_ILYPC</name>
<accession>E3HDJ5</accession>
<dbReference type="OrthoDB" id="95211at2"/>
<evidence type="ECO:0000313" key="4">
    <source>
        <dbReference type="Proteomes" id="UP000006875"/>
    </source>
</evidence>
<dbReference type="RefSeq" id="WP_013388840.1">
    <property type="nucleotide sequence ID" value="NC_014633.1"/>
</dbReference>
<sequence>MKKIIVFIFIFAVFQNMFSVETKKSNIKLENQYLMIDGKIPVFYNKGKYIGNSSNKVKGGFRALMEMIKMESNKNRLENPDNRDGKFILKSDFKKIDNESKIDSYLVKTFYFTGGSHGMILEEGYNFKNGKEIFLKDIFKGNINYKGLIKQKVEEQIIKYGGDLYYADINIPDEEYSFYFEGDSLVVFFNPYTLASYEAGIITFEIPISEISSFMKI</sequence>
<feature type="domain" description="Deacetylase PdaC" evidence="2">
    <location>
        <begin position="27"/>
        <end position="119"/>
    </location>
</feature>
<keyword evidence="4" id="KW-1185">Reference proteome</keyword>
<dbReference type="Pfam" id="PF13739">
    <property type="entry name" value="PdaC"/>
    <property type="match status" value="1"/>
</dbReference>
<evidence type="ECO:0000313" key="3">
    <source>
        <dbReference type="EMBL" id="ADO84181.1"/>
    </source>
</evidence>
<dbReference type="InterPro" id="IPR021729">
    <property type="entry name" value="DUF3298"/>
</dbReference>
<dbReference type="AlphaFoldDB" id="E3HDJ5"/>
<geneLocation type="plasmid" evidence="3 4">
    <name>pILYOP01</name>
</geneLocation>
<keyword evidence="3" id="KW-0614">Plasmid</keyword>
<protein>
    <recommendedName>
        <fullName evidence="5">DUF3298 domain-containing protein</fullName>
    </recommendedName>
</protein>
<evidence type="ECO:0008006" key="5">
    <source>
        <dbReference type="Google" id="ProtNLM"/>
    </source>
</evidence>
<dbReference type="KEGG" id="ipo:Ilyop_2422"/>
<evidence type="ECO:0000259" key="2">
    <source>
        <dbReference type="Pfam" id="PF13739"/>
    </source>
</evidence>
<dbReference type="Gene3D" id="3.30.565.40">
    <property type="entry name" value="Fervidobacterium nodosum Rt17-B1 like"/>
    <property type="match status" value="1"/>
</dbReference>
<dbReference type="Gene3D" id="3.90.640.20">
    <property type="entry name" value="Heat-shock cognate protein, ATPase"/>
    <property type="match status" value="1"/>
</dbReference>
<proteinExistence type="predicted"/>
<dbReference type="Proteomes" id="UP000006875">
    <property type="component" value="Plasmid pILYOP01"/>
</dbReference>
<organism evidence="3 4">
    <name type="scientific">Ilyobacter polytropus (strain ATCC 51220 / DSM 2926 / LMG 16218 / CuHBu1)</name>
    <dbReference type="NCBI Taxonomy" id="572544"/>
    <lineage>
        <taxon>Bacteria</taxon>
        <taxon>Fusobacteriati</taxon>
        <taxon>Fusobacteriota</taxon>
        <taxon>Fusobacteriia</taxon>
        <taxon>Fusobacteriales</taxon>
        <taxon>Fusobacteriaceae</taxon>
        <taxon>Ilyobacter</taxon>
    </lineage>
</organism>
<gene>
    <name evidence="3" type="ordered locus">Ilyop_2422</name>
</gene>
<dbReference type="HOGENOM" id="CLU_1270892_0_0_0"/>
<dbReference type="Pfam" id="PF11738">
    <property type="entry name" value="DUF3298"/>
    <property type="match status" value="1"/>
</dbReference>
<dbReference type="EMBL" id="CP002282">
    <property type="protein sequence ID" value="ADO84181.1"/>
    <property type="molecule type" value="Genomic_DNA"/>
</dbReference>
<reference evidence="3 4" key="1">
    <citation type="journal article" date="2010" name="Stand. Genomic Sci.">
        <title>Complete genome sequence of Ilyobacter polytropus type strain (CuHbu1).</title>
        <authorList>
            <person name="Sikorski J."/>
            <person name="Chertkov O."/>
            <person name="Lapidus A."/>
            <person name="Nolan M."/>
            <person name="Lucas S."/>
            <person name="Del Rio T.G."/>
            <person name="Tice H."/>
            <person name="Cheng J.F."/>
            <person name="Tapia R."/>
            <person name="Han C."/>
            <person name="Goodwin L."/>
            <person name="Pitluck S."/>
            <person name="Liolios K."/>
            <person name="Ivanova N."/>
            <person name="Mavromatis K."/>
            <person name="Mikhailova N."/>
            <person name="Pati A."/>
            <person name="Chen A."/>
            <person name="Palaniappan K."/>
            <person name="Land M."/>
            <person name="Hauser L."/>
            <person name="Chang Y.J."/>
            <person name="Jeffries C.D."/>
            <person name="Brambilla E."/>
            <person name="Yasawong M."/>
            <person name="Rohde M."/>
            <person name="Pukall R."/>
            <person name="Spring S."/>
            <person name="Goker M."/>
            <person name="Woyke T."/>
            <person name="Bristow J."/>
            <person name="Eisen J.A."/>
            <person name="Markowitz V."/>
            <person name="Hugenholtz P."/>
            <person name="Kyrpides N.C."/>
            <person name="Klenk H.P."/>
        </authorList>
    </citation>
    <scope>NUCLEOTIDE SEQUENCE [LARGE SCALE GENOMIC DNA]</scope>
    <source>
        <strain evidence="4">ATCC 51220 / DSM 2926 / LMG 16218 / CuHBu1</strain>
        <plasmid evidence="4">pILYOP01</plasmid>
    </source>
</reference>